<organism evidence="1 2">
    <name type="scientific">Acrobeloides nanus</name>
    <dbReference type="NCBI Taxonomy" id="290746"/>
    <lineage>
        <taxon>Eukaryota</taxon>
        <taxon>Metazoa</taxon>
        <taxon>Ecdysozoa</taxon>
        <taxon>Nematoda</taxon>
        <taxon>Chromadorea</taxon>
        <taxon>Rhabditida</taxon>
        <taxon>Tylenchina</taxon>
        <taxon>Cephalobomorpha</taxon>
        <taxon>Cephaloboidea</taxon>
        <taxon>Cephalobidae</taxon>
        <taxon>Acrobeloides</taxon>
    </lineage>
</organism>
<evidence type="ECO:0000313" key="1">
    <source>
        <dbReference type="Proteomes" id="UP000887540"/>
    </source>
</evidence>
<dbReference type="AlphaFoldDB" id="A0A914CNE3"/>
<accession>A0A914CNE3</accession>
<sequence>MKSKNVNSYVIRGIEVVNNTGEGIALIESLKYCVFQFCSLNPQATNSMIFKDLNQIAEISGSQIHAIEFTKPISISTPKLMDIMKNYIILNKLKIEITDKEAQNFSLHPPILPISVRKIAIAFKESQFRFQINDDDFVKFLKSGILFGSERYSFNVQTSAFLLNFIKELIYFLKQSTNPQKYLHAIKFYRDGEYDSLSLAEFKS</sequence>
<dbReference type="WBParaSite" id="ACRNAN_scaffold12729.g9888.t1">
    <property type="protein sequence ID" value="ACRNAN_scaffold12729.g9888.t1"/>
    <property type="gene ID" value="ACRNAN_scaffold12729.g9888"/>
</dbReference>
<keyword evidence="1" id="KW-1185">Reference proteome</keyword>
<evidence type="ECO:0000313" key="2">
    <source>
        <dbReference type="WBParaSite" id="ACRNAN_scaffold12729.g9888.t1"/>
    </source>
</evidence>
<dbReference type="Proteomes" id="UP000887540">
    <property type="component" value="Unplaced"/>
</dbReference>
<reference evidence="2" key="1">
    <citation type="submission" date="2022-11" db="UniProtKB">
        <authorList>
            <consortium name="WormBaseParasite"/>
        </authorList>
    </citation>
    <scope>IDENTIFICATION</scope>
</reference>
<protein>
    <submittedName>
        <fullName evidence="2">Uncharacterized protein</fullName>
    </submittedName>
</protein>
<proteinExistence type="predicted"/>
<name>A0A914CNE3_9BILA</name>